<dbReference type="Pfam" id="PF01594">
    <property type="entry name" value="AI-2E_transport"/>
    <property type="match status" value="1"/>
</dbReference>
<keyword evidence="3 6" id="KW-0812">Transmembrane</keyword>
<dbReference type="GO" id="GO:0016020">
    <property type="term" value="C:membrane"/>
    <property type="evidence" value="ECO:0007669"/>
    <property type="project" value="UniProtKB-SubCell"/>
</dbReference>
<keyword evidence="4 6" id="KW-1133">Transmembrane helix</keyword>
<organism evidence="7 8">
    <name type="scientific">Brevibacillus formosus</name>
    <dbReference type="NCBI Taxonomy" id="54913"/>
    <lineage>
        <taxon>Bacteria</taxon>
        <taxon>Bacillati</taxon>
        <taxon>Bacillota</taxon>
        <taxon>Bacilli</taxon>
        <taxon>Bacillales</taxon>
        <taxon>Paenibacillaceae</taxon>
        <taxon>Brevibacillus</taxon>
    </lineage>
</organism>
<accession>A0A220MEC6</accession>
<evidence type="ECO:0000313" key="8">
    <source>
        <dbReference type="Proteomes" id="UP000197781"/>
    </source>
</evidence>
<gene>
    <name evidence="7" type="ORF">BP422_04675</name>
</gene>
<feature type="transmembrane region" description="Helical" evidence="6">
    <location>
        <begin position="311"/>
        <end position="344"/>
    </location>
</feature>
<evidence type="ECO:0000256" key="2">
    <source>
        <dbReference type="ARBA" id="ARBA00009773"/>
    </source>
</evidence>
<feature type="transmembrane region" description="Helical" evidence="6">
    <location>
        <begin position="244"/>
        <end position="273"/>
    </location>
</feature>
<feature type="transmembrane region" description="Helical" evidence="6">
    <location>
        <begin position="280"/>
        <end position="299"/>
    </location>
</feature>
<dbReference type="PANTHER" id="PTHR21716:SF15">
    <property type="entry name" value="TRANSPORT PROTEIN YRRI-RELATED"/>
    <property type="match status" value="1"/>
</dbReference>
<reference evidence="7 8" key="1">
    <citation type="submission" date="2016-11" db="EMBL/GenBank/DDBJ databases">
        <authorList>
            <person name="Jaros S."/>
            <person name="Januszkiewicz K."/>
            <person name="Wedrychowicz H."/>
        </authorList>
    </citation>
    <scope>NUCLEOTIDE SEQUENCE [LARGE SCALE GENOMIC DNA]</scope>
    <source>
        <strain evidence="7 8">NF2</strain>
    </source>
</reference>
<keyword evidence="5 6" id="KW-0472">Membrane</keyword>
<feature type="transmembrane region" description="Helical" evidence="6">
    <location>
        <begin position="76"/>
        <end position="97"/>
    </location>
</feature>
<comment type="similarity">
    <text evidence="2">Belongs to the autoinducer-2 exporter (AI-2E) (TC 2.A.86) family.</text>
</comment>
<feature type="transmembrane region" description="Helical" evidence="6">
    <location>
        <begin position="9"/>
        <end position="29"/>
    </location>
</feature>
<proteinExistence type="inferred from homology"/>
<feature type="transmembrane region" description="Helical" evidence="6">
    <location>
        <begin position="216"/>
        <end position="238"/>
    </location>
</feature>
<dbReference type="KEGG" id="bfm:BP422_04675"/>
<protein>
    <submittedName>
        <fullName evidence="7">AI-2E family transporter</fullName>
    </submittedName>
</protein>
<dbReference type="AlphaFoldDB" id="A0A220MEC6"/>
<feature type="transmembrane region" description="Helical" evidence="6">
    <location>
        <begin position="44"/>
        <end position="64"/>
    </location>
</feature>
<dbReference type="InterPro" id="IPR002549">
    <property type="entry name" value="AI-2E-like"/>
</dbReference>
<evidence type="ECO:0000256" key="3">
    <source>
        <dbReference type="ARBA" id="ARBA00022692"/>
    </source>
</evidence>
<name>A0A220MEC6_9BACL</name>
<dbReference type="RefSeq" id="WP_088906775.1">
    <property type="nucleotide sequence ID" value="NZ_CP018145.1"/>
</dbReference>
<feature type="transmembrane region" description="Helical" evidence="6">
    <location>
        <begin position="162"/>
        <end position="180"/>
    </location>
</feature>
<dbReference type="PANTHER" id="PTHR21716">
    <property type="entry name" value="TRANSMEMBRANE PROTEIN"/>
    <property type="match status" value="1"/>
</dbReference>
<evidence type="ECO:0000256" key="5">
    <source>
        <dbReference type="ARBA" id="ARBA00023136"/>
    </source>
</evidence>
<comment type="subcellular location">
    <subcellularLocation>
        <location evidence="1">Membrane</location>
        <topology evidence="1">Multi-pass membrane protein</topology>
    </subcellularLocation>
</comment>
<dbReference type="EMBL" id="CP018145">
    <property type="protein sequence ID" value="ASJ52910.1"/>
    <property type="molecule type" value="Genomic_DNA"/>
</dbReference>
<evidence type="ECO:0000256" key="4">
    <source>
        <dbReference type="ARBA" id="ARBA00022989"/>
    </source>
</evidence>
<evidence type="ECO:0000313" key="7">
    <source>
        <dbReference type="EMBL" id="ASJ52910.1"/>
    </source>
</evidence>
<evidence type="ECO:0000256" key="1">
    <source>
        <dbReference type="ARBA" id="ARBA00004141"/>
    </source>
</evidence>
<dbReference type="GO" id="GO:0055085">
    <property type="term" value="P:transmembrane transport"/>
    <property type="evidence" value="ECO:0007669"/>
    <property type="project" value="TreeGrafter"/>
</dbReference>
<evidence type="ECO:0000256" key="6">
    <source>
        <dbReference type="SAM" id="Phobius"/>
    </source>
</evidence>
<sequence length="354" mass="39493">MDELRRSRLFAAAVWVITLLVIGNLLWLLRPVLSQLFSLIKEVLVPIILGLVIAYLLHPVVQLLEKRRVPRLMAVLLIYGSFVLVITIAIINAIPVFTKQLVELSDDIPRLMDWYYTWMSEWEARKYFLPDSISKGVDRVIIQSNEGMSHSVAKIVDNARHSMGKLFAFAIVPFIAFYFLKDMKQLHETGMSIVPKAYRKQVLIVLRDINESLGKYIHGQMMVALIVGVFAYLGYWWIGMPYPFVLAAFVCLTNIIPYIGPLIGAAPAVVIAITISTKTLLLVVVVNLIIQIVEGNILSPNIVGRSLHLHPLLIILALLVGETVGGIIGLIVAVPILAVCKVVVSRIAVMMHES</sequence>
<dbReference type="Proteomes" id="UP000197781">
    <property type="component" value="Chromosome"/>
</dbReference>